<keyword evidence="1" id="KW-0472">Membrane</keyword>
<evidence type="ECO:0000313" key="2">
    <source>
        <dbReference type="EMBL" id="TPE57373.1"/>
    </source>
</evidence>
<comment type="caution">
    <text evidence="2">The sequence shown here is derived from an EMBL/GenBank/DDBJ whole genome shotgun (WGS) entry which is preliminary data.</text>
</comment>
<keyword evidence="1" id="KW-0812">Transmembrane</keyword>
<dbReference type="RefSeq" id="WP_140781320.1">
    <property type="nucleotide sequence ID" value="NZ_VFSS01000005.1"/>
</dbReference>
<keyword evidence="1" id="KW-1133">Transmembrane helix</keyword>
<dbReference type="OrthoDB" id="400065at2"/>
<feature type="transmembrane region" description="Helical" evidence="1">
    <location>
        <begin position="228"/>
        <end position="253"/>
    </location>
</feature>
<gene>
    <name evidence="2" type="ORF">FJO69_01975</name>
</gene>
<sequence length="280" mass="32416">MKWAKWTKKQKATLFIGISLLVIIMLTTILKWHVYAGLYYDRLNAVKIQNPEAFELMIKNQAIPPILSIFWSINFTFTWISNLGLGITCVLFAIFYHHKYAKKAMFLTVVFISVTFLVYWTLIFPESIKRFQPLNGSLSIIMHLINPIIGFIVLGINRKNIEITTLTIWLTDVVALAYYFFALIAFYSGIKLIDLDSNPSNESYRTFGLTVYSFLNFEQPLFYKGDSIAIKIFLNLAIVIFGLLIFPAIAYFWKAVYKIKLIKLTKKNKSIENKTINKLN</sequence>
<feature type="transmembrane region" description="Helical" evidence="1">
    <location>
        <begin position="104"/>
        <end position="124"/>
    </location>
</feature>
<feature type="transmembrane region" description="Helical" evidence="1">
    <location>
        <begin position="77"/>
        <end position="97"/>
    </location>
</feature>
<dbReference type="AlphaFoldDB" id="A0A501XAJ1"/>
<dbReference type="EMBL" id="VFSS01000005">
    <property type="protein sequence ID" value="TPE57373.1"/>
    <property type="molecule type" value="Genomic_DNA"/>
</dbReference>
<dbReference type="Proteomes" id="UP000319776">
    <property type="component" value="Unassembled WGS sequence"/>
</dbReference>
<organism evidence="2 3">
    <name type="scientific">[Mycoplasma] falconis</name>
    <dbReference type="NCBI Taxonomy" id="92403"/>
    <lineage>
        <taxon>Bacteria</taxon>
        <taxon>Bacillati</taxon>
        <taxon>Mycoplasmatota</taxon>
        <taxon>Mycoplasmoidales</taxon>
        <taxon>Metamycoplasmataceae</taxon>
        <taxon>Metamycoplasma</taxon>
    </lineage>
</organism>
<proteinExistence type="predicted"/>
<name>A0A501XAJ1_9BACT</name>
<feature type="transmembrane region" description="Helical" evidence="1">
    <location>
        <begin position="136"/>
        <end position="156"/>
    </location>
</feature>
<feature type="transmembrane region" description="Helical" evidence="1">
    <location>
        <begin position="168"/>
        <end position="190"/>
    </location>
</feature>
<keyword evidence="3" id="KW-1185">Reference proteome</keyword>
<evidence type="ECO:0000256" key="1">
    <source>
        <dbReference type="SAM" id="Phobius"/>
    </source>
</evidence>
<reference evidence="2 3" key="1">
    <citation type="submission" date="2019-06" db="EMBL/GenBank/DDBJ databases">
        <title>Mycoplasma falconis type strain whole genome sequence.</title>
        <authorList>
            <person name="Spergser J."/>
        </authorList>
    </citation>
    <scope>NUCLEOTIDE SEQUENCE [LARGE SCALE GENOMIC DNA]</scope>
    <source>
        <strain evidence="2 3">ATCC 51372</strain>
    </source>
</reference>
<accession>A0A501XAJ1</accession>
<dbReference type="NCBIfam" id="NF046009">
    <property type="entry name" value="MAGa3780_fam"/>
    <property type="match status" value="1"/>
</dbReference>
<feature type="transmembrane region" description="Helical" evidence="1">
    <location>
        <begin position="12"/>
        <end position="34"/>
    </location>
</feature>
<evidence type="ECO:0000313" key="3">
    <source>
        <dbReference type="Proteomes" id="UP000319776"/>
    </source>
</evidence>
<protein>
    <submittedName>
        <fullName evidence="2">Uncharacterized protein</fullName>
    </submittedName>
</protein>